<dbReference type="AlphaFoldDB" id="A0A1I4VN80"/>
<dbReference type="Proteomes" id="UP000199149">
    <property type="component" value="Unassembled WGS sequence"/>
</dbReference>
<reference evidence="3" key="1">
    <citation type="submission" date="2016-10" db="EMBL/GenBank/DDBJ databases">
        <authorList>
            <person name="Varghese N."/>
            <person name="Submissions S."/>
        </authorList>
    </citation>
    <scope>NUCLEOTIDE SEQUENCE [LARGE SCALE GENOMIC DNA]</scope>
    <source>
        <strain evidence="3">XJ109</strain>
    </source>
</reference>
<dbReference type="InterPro" id="IPR016161">
    <property type="entry name" value="Ald_DH/histidinol_DH"/>
</dbReference>
<dbReference type="GO" id="GO:0008218">
    <property type="term" value="P:bioluminescence"/>
    <property type="evidence" value="ECO:0007669"/>
    <property type="project" value="InterPro"/>
</dbReference>
<evidence type="ECO:0000313" key="2">
    <source>
        <dbReference type="EMBL" id="SFN02714.1"/>
    </source>
</evidence>
<keyword evidence="1" id="KW-0521">NADP</keyword>
<dbReference type="Pfam" id="PF05893">
    <property type="entry name" value="LuxC"/>
    <property type="match status" value="1"/>
</dbReference>
<accession>A0A1I4VN80</accession>
<proteinExistence type="predicted"/>
<dbReference type="STRING" id="684065.SAMN05421738_105225"/>
<organism evidence="2 3">
    <name type="scientific">Algoriella xinjiangensis</name>
    <dbReference type="NCBI Taxonomy" id="684065"/>
    <lineage>
        <taxon>Bacteria</taxon>
        <taxon>Pseudomonadati</taxon>
        <taxon>Bacteroidota</taxon>
        <taxon>Flavobacteriia</taxon>
        <taxon>Flavobacteriales</taxon>
        <taxon>Weeksellaceae</taxon>
        <taxon>Algoriella</taxon>
    </lineage>
</organism>
<evidence type="ECO:0000256" key="1">
    <source>
        <dbReference type="ARBA" id="ARBA00022857"/>
    </source>
</evidence>
<sequence>MTFEQRISAFNELGQFFNFIIDNEPTTDEKLTQKFEKWKEEAESAIRNAEAHNNWFIKENTTLAFKSWATALTTENLTNWTKDYPFAKQAKNVGIIMAGNIPLVGFHDMLSVVISGNNALIKTSSKDDKLMKFVIKYLYSIDEEFESIIKIIERLQNFDAVIATGSNNTARYFEQYFSKVPNIIRKNRTSVAVLNGTETTEELTKLADDIFNYFGLGCRNVTKIYLNDEKQIPTVFESLYDWGVKVINHPKYANNYDYNRAIYLLGKDDFLDNNFVLLKKDTNLHSPIAVVNFEIYKDINDVKNYLIENEDHIQCVVGHDMKENPNHVEFGQTQFPKLTDYADNIDTLQFLAEI</sequence>
<dbReference type="SUPFAM" id="SSF53720">
    <property type="entry name" value="ALDH-like"/>
    <property type="match status" value="1"/>
</dbReference>
<dbReference type="InterPro" id="IPR008670">
    <property type="entry name" value="CoA_reduct_LuxC"/>
</dbReference>
<keyword evidence="3" id="KW-1185">Reference proteome</keyword>
<name>A0A1I4VN80_9FLAO</name>
<dbReference type="RefSeq" id="WP_092907700.1">
    <property type="nucleotide sequence ID" value="NZ_FOUZ01000005.1"/>
</dbReference>
<dbReference type="OrthoDB" id="1522941at2"/>
<dbReference type="EMBL" id="FOUZ01000005">
    <property type="protein sequence ID" value="SFN02714.1"/>
    <property type="molecule type" value="Genomic_DNA"/>
</dbReference>
<gene>
    <name evidence="2" type="ORF">SAMN05421738_105225</name>
</gene>
<dbReference type="GO" id="GO:0003995">
    <property type="term" value="F:acyl-CoA dehydrogenase activity"/>
    <property type="evidence" value="ECO:0007669"/>
    <property type="project" value="InterPro"/>
</dbReference>
<evidence type="ECO:0000313" key="3">
    <source>
        <dbReference type="Proteomes" id="UP000199149"/>
    </source>
</evidence>
<protein>
    <submittedName>
        <fullName evidence="2">Acyl-CoA reductase (LuxC)</fullName>
    </submittedName>
</protein>